<evidence type="ECO:0000313" key="6">
    <source>
        <dbReference type="Proteomes" id="UP000078263"/>
    </source>
</evidence>
<dbReference type="SMART" id="SM00052">
    <property type="entry name" value="EAL"/>
    <property type="match status" value="1"/>
</dbReference>
<evidence type="ECO:0000259" key="3">
    <source>
        <dbReference type="PROSITE" id="PS50885"/>
    </source>
</evidence>
<dbReference type="Gene3D" id="6.10.340.10">
    <property type="match status" value="1"/>
</dbReference>
<dbReference type="InterPro" id="IPR000160">
    <property type="entry name" value="GGDEF_dom"/>
</dbReference>
<keyword evidence="1" id="KW-1133">Transmembrane helix</keyword>
<dbReference type="Pfam" id="PF00563">
    <property type="entry name" value="EAL"/>
    <property type="match status" value="1"/>
</dbReference>
<dbReference type="RefSeq" id="WP_068352587.1">
    <property type="nucleotide sequence ID" value="NZ_CP016033.1"/>
</dbReference>
<dbReference type="InterPro" id="IPR043128">
    <property type="entry name" value="Rev_trsase/Diguanyl_cyclase"/>
</dbReference>
<dbReference type="PANTHER" id="PTHR44757:SF2">
    <property type="entry name" value="BIOFILM ARCHITECTURE MAINTENANCE PROTEIN MBAA"/>
    <property type="match status" value="1"/>
</dbReference>
<reference evidence="5 6" key="1">
    <citation type="submission" date="2016-05" db="EMBL/GenBank/DDBJ databases">
        <title>Compelete Genome Sequence of Bacteriochlorophyll-Synthesizing Bacterium Porphyrobacter neustonensis DSM 9434.</title>
        <authorList>
            <person name="Shi X.-L."/>
            <person name="Wu Y.-H."/>
            <person name="Cheng H."/>
            <person name="Xu L."/>
            <person name="Zhang X.-Q."/>
            <person name="Wang C.-S."/>
            <person name="Xu X.-W."/>
        </authorList>
    </citation>
    <scope>NUCLEOTIDE SEQUENCE [LARGE SCALE GENOMIC DNA]</scope>
    <source>
        <strain evidence="5 6">DSM 9434</strain>
    </source>
</reference>
<dbReference type="InterPro" id="IPR035919">
    <property type="entry name" value="EAL_sf"/>
</dbReference>
<dbReference type="CDD" id="cd06225">
    <property type="entry name" value="HAMP"/>
    <property type="match status" value="1"/>
</dbReference>
<feature type="domain" description="GGDEF" evidence="4">
    <location>
        <begin position="376"/>
        <end position="508"/>
    </location>
</feature>
<dbReference type="SMART" id="SM00304">
    <property type="entry name" value="HAMP"/>
    <property type="match status" value="1"/>
</dbReference>
<dbReference type="EMBL" id="CP016033">
    <property type="protein sequence ID" value="ANK13745.1"/>
    <property type="molecule type" value="Genomic_DNA"/>
</dbReference>
<dbReference type="SUPFAM" id="SSF55073">
    <property type="entry name" value="Nucleotide cyclase"/>
    <property type="match status" value="1"/>
</dbReference>
<dbReference type="GO" id="GO:0007165">
    <property type="term" value="P:signal transduction"/>
    <property type="evidence" value="ECO:0007669"/>
    <property type="project" value="InterPro"/>
</dbReference>
<organism evidence="5 6">
    <name type="scientific">Erythrobacter neustonensis</name>
    <dbReference type="NCBI Taxonomy" id="1112"/>
    <lineage>
        <taxon>Bacteria</taxon>
        <taxon>Pseudomonadati</taxon>
        <taxon>Pseudomonadota</taxon>
        <taxon>Alphaproteobacteria</taxon>
        <taxon>Sphingomonadales</taxon>
        <taxon>Erythrobacteraceae</taxon>
        <taxon>Erythrobacter/Porphyrobacter group</taxon>
        <taxon>Erythrobacter</taxon>
    </lineage>
</organism>
<dbReference type="Gene3D" id="3.20.20.450">
    <property type="entry name" value="EAL domain"/>
    <property type="match status" value="1"/>
</dbReference>
<keyword evidence="1" id="KW-0472">Membrane</keyword>
<evidence type="ECO:0000256" key="1">
    <source>
        <dbReference type="SAM" id="Phobius"/>
    </source>
</evidence>
<dbReference type="InterPro" id="IPR001633">
    <property type="entry name" value="EAL_dom"/>
</dbReference>
<dbReference type="Proteomes" id="UP000078263">
    <property type="component" value="Chromosome"/>
</dbReference>
<gene>
    <name evidence="5" type="ORF">A9D12_13200</name>
</gene>
<name>A0A192D6L1_9SPHN</name>
<dbReference type="PROSITE" id="PS50887">
    <property type="entry name" value="GGDEF"/>
    <property type="match status" value="1"/>
</dbReference>
<feature type="domain" description="EAL" evidence="2">
    <location>
        <begin position="517"/>
        <end position="767"/>
    </location>
</feature>
<protein>
    <recommendedName>
        <fullName evidence="7">Diguanylate cyclase</fullName>
    </recommendedName>
</protein>
<dbReference type="PROSITE" id="PS50883">
    <property type="entry name" value="EAL"/>
    <property type="match status" value="1"/>
</dbReference>
<feature type="domain" description="HAMP" evidence="3">
    <location>
        <begin position="290"/>
        <end position="341"/>
    </location>
</feature>
<dbReference type="GO" id="GO:0016020">
    <property type="term" value="C:membrane"/>
    <property type="evidence" value="ECO:0007669"/>
    <property type="project" value="InterPro"/>
</dbReference>
<evidence type="ECO:0008006" key="7">
    <source>
        <dbReference type="Google" id="ProtNLM"/>
    </source>
</evidence>
<keyword evidence="1" id="KW-0812">Transmembrane</keyword>
<dbReference type="OrthoDB" id="9790882at2"/>
<evidence type="ECO:0000313" key="5">
    <source>
        <dbReference type="EMBL" id="ANK13745.1"/>
    </source>
</evidence>
<dbReference type="AlphaFoldDB" id="A0A192D6L1"/>
<dbReference type="Gene3D" id="3.30.70.270">
    <property type="match status" value="1"/>
</dbReference>
<dbReference type="Pfam" id="PF00672">
    <property type="entry name" value="HAMP"/>
    <property type="match status" value="1"/>
</dbReference>
<evidence type="ECO:0000259" key="2">
    <source>
        <dbReference type="PROSITE" id="PS50883"/>
    </source>
</evidence>
<dbReference type="SUPFAM" id="SSF158472">
    <property type="entry name" value="HAMP domain-like"/>
    <property type="match status" value="1"/>
</dbReference>
<dbReference type="InterPro" id="IPR029787">
    <property type="entry name" value="Nucleotide_cyclase"/>
</dbReference>
<dbReference type="Pfam" id="PF00990">
    <property type="entry name" value="GGDEF"/>
    <property type="match status" value="1"/>
</dbReference>
<dbReference type="PANTHER" id="PTHR44757">
    <property type="entry name" value="DIGUANYLATE CYCLASE DGCP"/>
    <property type="match status" value="1"/>
</dbReference>
<dbReference type="SMART" id="SM00267">
    <property type="entry name" value="GGDEF"/>
    <property type="match status" value="1"/>
</dbReference>
<accession>A0A192D6L1</accession>
<dbReference type="NCBIfam" id="TIGR00254">
    <property type="entry name" value="GGDEF"/>
    <property type="match status" value="1"/>
</dbReference>
<proteinExistence type="predicted"/>
<dbReference type="CDD" id="cd01948">
    <property type="entry name" value="EAL"/>
    <property type="match status" value="1"/>
</dbReference>
<keyword evidence="6" id="KW-1185">Reference proteome</keyword>
<dbReference type="InterPro" id="IPR003660">
    <property type="entry name" value="HAMP_dom"/>
</dbReference>
<dbReference type="CDD" id="cd01949">
    <property type="entry name" value="GGDEF"/>
    <property type="match status" value="1"/>
</dbReference>
<feature type="transmembrane region" description="Helical" evidence="1">
    <location>
        <begin position="25"/>
        <end position="51"/>
    </location>
</feature>
<dbReference type="InterPro" id="IPR052155">
    <property type="entry name" value="Biofilm_reg_signaling"/>
</dbReference>
<evidence type="ECO:0000259" key="4">
    <source>
        <dbReference type="PROSITE" id="PS50887"/>
    </source>
</evidence>
<dbReference type="KEGG" id="pns:A9D12_13200"/>
<sequence length="775" mass="83862">MSTAFPRALLSRLANLRIGSLRARIALLFAALFAAVLGVVVMLAAGALANFGEDSAARDMAANARVFDEILAARARQMSDEAGVLAHDFGFREAVATGDAPTIASALTSLKDRAGSDMAFVLTLEGEVLTADAAGIPAPHTLWTKLDAGKTRGIIRSGRGLALAAAAPIEAPDLIGWLVIAQPFDRAELDRLVELAPIALGAQVVENSRQQRWLRTARADTVFERELGGERTLVHVSDLAVLQEGISPRLVLRHPLAQSLAAFGHLKLLLGALAAAGIALVLAMGWRIARSVTEPLEQLDEATRAISEGREISLDIVTDDEVGRLAESFNQMVAAIDERERQIIHVGLHDGLTGLPNRKLFTEQLGNTLARRRGDERVMVAYVDLDDFKMVNDSLGHPAGDALLRIIADHLREDLPDALIARLGGDEFAILIDNIDPKTPIETIADRLQNCFDRPIMINGQAAQSGASIGIAIAPGDSNDGATLMKHADLALYRAKHEGKATYHFFEPALDEAARRRRQMELDLRAAIKDGGFTLNFQPLYNLAERRLTGFEALIRWNHPVRGRINPAEFIPLAEETGLIIPIGEWVMREACRLASKWPSDVTVAVNVSAKQFAAGGIASTVMSALSSSGLPAHRLELEITESIFIADVETTLTTLHSLRNIGVRIALDDFGTGYSSLSYLRSFPFDKVKIDRSFIEDLGTSTSGHAMIRAITMLAEALGMETLAEGVEDVAQFEVLEREGCQNIQGYLFSRPVEADAVFGLLREGAGYQRQLAG</sequence>
<dbReference type="SUPFAM" id="SSF141868">
    <property type="entry name" value="EAL domain-like"/>
    <property type="match status" value="1"/>
</dbReference>
<dbReference type="STRING" id="1112.A9D12_13200"/>
<dbReference type="PROSITE" id="PS50885">
    <property type="entry name" value="HAMP"/>
    <property type="match status" value="1"/>
</dbReference>